<protein>
    <submittedName>
        <fullName evidence="4">DNA polymerase Y family protein</fullName>
    </submittedName>
</protein>
<dbReference type="Pfam" id="PF00817">
    <property type="entry name" value="IMS"/>
    <property type="match status" value="1"/>
</dbReference>
<dbReference type="CDD" id="cd03468">
    <property type="entry name" value="PolY_like"/>
    <property type="match status" value="1"/>
</dbReference>
<name>A0A5R9L1K5_9BACT</name>
<dbReference type="InterPro" id="IPR043128">
    <property type="entry name" value="Rev_trsase/Diguanyl_cyclase"/>
</dbReference>
<comment type="similarity">
    <text evidence="1">Belongs to the DNA polymerase type-Y family.</text>
</comment>
<evidence type="ECO:0000259" key="3">
    <source>
        <dbReference type="PROSITE" id="PS50173"/>
    </source>
</evidence>
<dbReference type="GO" id="GO:0006281">
    <property type="term" value="P:DNA repair"/>
    <property type="evidence" value="ECO:0007669"/>
    <property type="project" value="InterPro"/>
</dbReference>
<evidence type="ECO:0000256" key="1">
    <source>
        <dbReference type="ARBA" id="ARBA00010945"/>
    </source>
</evidence>
<dbReference type="OrthoDB" id="625722at2"/>
<keyword evidence="2" id="KW-0227">DNA damage</keyword>
<dbReference type="InterPro" id="IPR001126">
    <property type="entry name" value="UmuC"/>
</dbReference>
<keyword evidence="5" id="KW-1185">Reference proteome</keyword>
<sequence length="499" mass="57085">MPIRYAHLWFPRLTTDYLVAERPELADTGFVLAVPSHGRMVVSAASPEAVRNGVGMGMVIADARAIYPTLEVMDDQPEKWAALLKSLAEWCIRYTPVVAVIAGDGLILDISGCAYLWGGEASYLQDMVCRLNKKGYQVRAAIADTIGAAWAMAHYGGEFCLIGPGRHEKALLSLPPAALRLEPEFVERMNKLGLYQIRNFIKMPRSVLRRRFGQSLLDRVDQALGKAIEIIQPVIPQVPYQERLPCMEPIVTAVGIQIALRKLLEMLCCRLVKESKGIRTAVFKGLRVDGKIEQIDIVTNKGSCHIEHLFRLFELKIATIEPDLGIELFMLEAPVVEDVDVFQETLWNMDGHVDDVGLMELLDRLAGRAGLNIVHRYVPDEHYWPERSVKMAESVRDKPEIHWRTDKPRPMRLLNEPQPIYAMSPVPDYPPMSFGYNGHQHNIKRADGPERIEREWWLEDGLHRDYYYVEDENGARYWVFRLGHYDEHQSRWYIHGFFV</sequence>
<dbReference type="Proteomes" id="UP000306402">
    <property type="component" value="Unassembled WGS sequence"/>
</dbReference>
<dbReference type="AlphaFoldDB" id="A0A5R9L1K5"/>
<evidence type="ECO:0000313" key="5">
    <source>
        <dbReference type="Proteomes" id="UP000306402"/>
    </source>
</evidence>
<dbReference type="InterPro" id="IPR050356">
    <property type="entry name" value="SulA_CellDiv_inhibitor"/>
</dbReference>
<dbReference type="SUPFAM" id="SSF56672">
    <property type="entry name" value="DNA/RNA polymerases"/>
    <property type="match status" value="1"/>
</dbReference>
<gene>
    <name evidence="4" type="ORF">FEN17_00945</name>
</gene>
<evidence type="ECO:0000313" key="4">
    <source>
        <dbReference type="EMBL" id="TLV02239.1"/>
    </source>
</evidence>
<evidence type="ECO:0000256" key="2">
    <source>
        <dbReference type="ARBA" id="ARBA00022763"/>
    </source>
</evidence>
<comment type="caution">
    <text evidence="4">The sequence shown here is derived from an EMBL/GenBank/DDBJ whole genome shotgun (WGS) entry which is preliminary data.</text>
</comment>
<dbReference type="InterPro" id="IPR043502">
    <property type="entry name" value="DNA/RNA_pol_sf"/>
</dbReference>
<reference evidence="4 5" key="1">
    <citation type="submission" date="2019-05" db="EMBL/GenBank/DDBJ databases">
        <authorList>
            <person name="Qu J.-H."/>
        </authorList>
    </citation>
    <scope>NUCLEOTIDE SEQUENCE [LARGE SCALE GENOMIC DNA]</scope>
    <source>
        <strain evidence="4 5">T17</strain>
    </source>
</reference>
<organism evidence="4 5">
    <name type="scientific">Dyadobacter luticola</name>
    <dbReference type="NCBI Taxonomy" id="1979387"/>
    <lineage>
        <taxon>Bacteria</taxon>
        <taxon>Pseudomonadati</taxon>
        <taxon>Bacteroidota</taxon>
        <taxon>Cytophagia</taxon>
        <taxon>Cytophagales</taxon>
        <taxon>Spirosomataceae</taxon>
        <taxon>Dyadobacter</taxon>
    </lineage>
</organism>
<dbReference type="Gene3D" id="3.40.1170.60">
    <property type="match status" value="1"/>
</dbReference>
<proteinExistence type="inferred from homology"/>
<dbReference type="PANTHER" id="PTHR35369">
    <property type="entry name" value="BLR3025 PROTEIN-RELATED"/>
    <property type="match status" value="1"/>
</dbReference>
<dbReference type="Gene3D" id="3.30.70.270">
    <property type="match status" value="1"/>
</dbReference>
<dbReference type="RefSeq" id="WP_138363448.1">
    <property type="nucleotide sequence ID" value="NZ_VCEJ01000002.1"/>
</dbReference>
<accession>A0A5R9L1K5</accession>
<dbReference type="PROSITE" id="PS50173">
    <property type="entry name" value="UMUC"/>
    <property type="match status" value="1"/>
</dbReference>
<dbReference type="EMBL" id="VCEJ01000002">
    <property type="protein sequence ID" value="TLV02239.1"/>
    <property type="molecule type" value="Genomic_DNA"/>
</dbReference>
<feature type="domain" description="UmuC" evidence="3">
    <location>
        <begin position="5"/>
        <end position="112"/>
    </location>
</feature>
<dbReference type="PANTHER" id="PTHR35369:SF2">
    <property type="entry name" value="BLR3025 PROTEIN"/>
    <property type="match status" value="1"/>
</dbReference>